<accession>A0A848HGS9</accession>
<keyword evidence="9" id="KW-0472">Membrane</keyword>
<dbReference type="InterPro" id="IPR043129">
    <property type="entry name" value="ATPase_NBD"/>
</dbReference>
<evidence type="ECO:0000313" key="12">
    <source>
        <dbReference type="EMBL" id="NML60267.1"/>
    </source>
</evidence>
<dbReference type="NCBIfam" id="TIGR01709">
    <property type="entry name" value="typeII_sec_gspL"/>
    <property type="match status" value="1"/>
</dbReference>
<dbReference type="PIRSF" id="PIRSF015761">
    <property type="entry name" value="Protein_L"/>
    <property type="match status" value="1"/>
</dbReference>
<evidence type="ECO:0000259" key="10">
    <source>
        <dbReference type="Pfam" id="PF05134"/>
    </source>
</evidence>
<evidence type="ECO:0000256" key="2">
    <source>
        <dbReference type="ARBA" id="ARBA00005318"/>
    </source>
</evidence>
<comment type="similarity">
    <text evidence="2">Belongs to the GSP L family.</text>
</comment>
<dbReference type="EMBL" id="JABBGG010000002">
    <property type="protein sequence ID" value="NML60267.1"/>
    <property type="molecule type" value="Genomic_DNA"/>
</dbReference>
<dbReference type="RefSeq" id="WP_169463989.1">
    <property type="nucleotide sequence ID" value="NZ_JABBGG010000002.1"/>
</dbReference>
<evidence type="ECO:0000256" key="7">
    <source>
        <dbReference type="ARBA" id="ARBA00022927"/>
    </source>
</evidence>
<dbReference type="Gene3D" id="3.30.420.380">
    <property type="match status" value="1"/>
</dbReference>
<dbReference type="InterPro" id="IPR025691">
    <property type="entry name" value="GspL_pp_dom"/>
</dbReference>
<dbReference type="Pfam" id="PF12693">
    <property type="entry name" value="GspL_C"/>
    <property type="match status" value="1"/>
</dbReference>
<keyword evidence="4" id="KW-1003">Cell membrane</keyword>
<evidence type="ECO:0000256" key="6">
    <source>
        <dbReference type="ARBA" id="ARBA00022692"/>
    </source>
</evidence>
<gene>
    <name evidence="12" type="ORF">HHL21_04030</name>
</gene>
<keyword evidence="7" id="KW-0653">Protein transport</keyword>
<feature type="domain" description="GspL periplasmic" evidence="11">
    <location>
        <begin position="250"/>
        <end position="390"/>
    </location>
</feature>
<keyword evidence="3" id="KW-0813">Transport</keyword>
<dbReference type="InterPro" id="IPR024230">
    <property type="entry name" value="GspL_cyto_dom"/>
</dbReference>
<sequence length="405" mass="42830">MSTLYIRHPARGEGEFALAQYALVADSGSVAQQGEGALRNMADVVASSRKVVVMLAASDVTLLQVKVPPLSTARLKAALPGLVEEHVLGDPADLVLVPAPVSAPDGTRTVAVVQRSWLEPIVKLLLAQGAHGVSALPAQLCLPLEPGTVSGAIRGGEITLRFAQFQGLGLDMTGAEPLVALQTARSMAGEAPLTLYLPAAQLGEYQAIAAEAGPGVTLETNDWARWIDGSHTTSLDLVPGLGSAGSRAADWKRWRWPIALALLAFVVNIAGMNIEWLRMKREAEALRQSMTQTFRAAYPNETVILDPAAQMRKNISMAKTAQGEVSADEFVYLAAAFGEAMRSAGREAAIGSLEFRERALNVRLKPEANDPALANQVKSALAARGLSLTETSAGVWQIRSTGAQS</sequence>
<evidence type="ECO:0000259" key="11">
    <source>
        <dbReference type="Pfam" id="PF12693"/>
    </source>
</evidence>
<keyword evidence="13" id="KW-1185">Reference proteome</keyword>
<keyword evidence="6" id="KW-0812">Transmembrane</keyword>
<evidence type="ECO:0000256" key="3">
    <source>
        <dbReference type="ARBA" id="ARBA00022448"/>
    </source>
</evidence>
<dbReference type="Proteomes" id="UP000583752">
    <property type="component" value="Unassembled WGS sequence"/>
</dbReference>
<evidence type="ECO:0000256" key="5">
    <source>
        <dbReference type="ARBA" id="ARBA00022519"/>
    </source>
</evidence>
<keyword evidence="5" id="KW-0997">Cell inner membrane</keyword>
<reference evidence="12 13" key="1">
    <citation type="submission" date="2020-04" db="EMBL/GenBank/DDBJ databases">
        <title>Massilia sp. RP-1-19 isolated from soil.</title>
        <authorList>
            <person name="Dahal R.H."/>
        </authorList>
    </citation>
    <scope>NUCLEOTIDE SEQUENCE [LARGE SCALE GENOMIC DNA]</scope>
    <source>
        <strain evidence="12 13">RP-1-19</strain>
    </source>
</reference>
<proteinExistence type="inferred from homology"/>
<dbReference type="AlphaFoldDB" id="A0A848HGS9"/>
<dbReference type="SUPFAM" id="SSF53067">
    <property type="entry name" value="Actin-like ATPase domain"/>
    <property type="match status" value="1"/>
</dbReference>
<evidence type="ECO:0000313" key="13">
    <source>
        <dbReference type="Proteomes" id="UP000583752"/>
    </source>
</evidence>
<evidence type="ECO:0000256" key="9">
    <source>
        <dbReference type="ARBA" id="ARBA00023136"/>
    </source>
</evidence>
<keyword evidence="8" id="KW-1133">Transmembrane helix</keyword>
<comment type="subcellular location">
    <subcellularLocation>
        <location evidence="1">Cell inner membrane</location>
        <topology evidence="1">Single-pass membrane protein</topology>
    </subcellularLocation>
</comment>
<dbReference type="GO" id="GO:0015627">
    <property type="term" value="C:type II protein secretion system complex"/>
    <property type="evidence" value="ECO:0007669"/>
    <property type="project" value="InterPro"/>
</dbReference>
<organism evidence="12 13">
    <name type="scientific">Massilia polaris</name>
    <dbReference type="NCBI Taxonomy" id="2728846"/>
    <lineage>
        <taxon>Bacteria</taxon>
        <taxon>Pseudomonadati</taxon>
        <taxon>Pseudomonadota</taxon>
        <taxon>Betaproteobacteria</taxon>
        <taxon>Burkholderiales</taxon>
        <taxon>Oxalobacteraceae</taxon>
        <taxon>Telluria group</taxon>
        <taxon>Massilia</taxon>
    </lineage>
</organism>
<dbReference type="Pfam" id="PF05134">
    <property type="entry name" value="T2SSL"/>
    <property type="match status" value="1"/>
</dbReference>
<dbReference type="InterPro" id="IPR007812">
    <property type="entry name" value="T2SS_protein-GspL"/>
</dbReference>
<dbReference type="GO" id="GO:0015628">
    <property type="term" value="P:protein secretion by the type II secretion system"/>
    <property type="evidence" value="ECO:0007669"/>
    <property type="project" value="InterPro"/>
</dbReference>
<protein>
    <submittedName>
        <fullName evidence="12">General secretion pathway protein GspL</fullName>
    </submittedName>
</protein>
<name>A0A848HGS9_9BURK</name>
<comment type="caution">
    <text evidence="12">The sequence shown here is derived from an EMBL/GenBank/DDBJ whole genome shotgun (WGS) entry which is preliminary data.</text>
</comment>
<dbReference type="GO" id="GO:0009276">
    <property type="term" value="C:Gram-negative-bacterium-type cell wall"/>
    <property type="evidence" value="ECO:0007669"/>
    <property type="project" value="InterPro"/>
</dbReference>
<evidence type="ECO:0000256" key="4">
    <source>
        <dbReference type="ARBA" id="ARBA00022475"/>
    </source>
</evidence>
<evidence type="ECO:0000256" key="8">
    <source>
        <dbReference type="ARBA" id="ARBA00022989"/>
    </source>
</evidence>
<feature type="domain" description="GspL cytoplasmic actin-ATPase-like" evidence="10">
    <location>
        <begin position="24"/>
        <end position="187"/>
    </location>
</feature>
<evidence type="ECO:0000256" key="1">
    <source>
        <dbReference type="ARBA" id="ARBA00004377"/>
    </source>
</evidence>
<dbReference type="GO" id="GO:0005886">
    <property type="term" value="C:plasma membrane"/>
    <property type="evidence" value="ECO:0007669"/>
    <property type="project" value="UniProtKB-SubCell"/>
</dbReference>